<evidence type="ECO:0000256" key="2">
    <source>
        <dbReference type="ARBA" id="ARBA00022553"/>
    </source>
</evidence>
<dbReference type="Proteomes" id="UP000290572">
    <property type="component" value="Unassembled WGS sequence"/>
</dbReference>
<feature type="domain" description="TNFR-Cys" evidence="14">
    <location>
        <begin position="292"/>
        <end position="334"/>
    </location>
</feature>
<dbReference type="PRINTS" id="PR01680">
    <property type="entry name" value="TNFACTORR6"/>
</dbReference>
<dbReference type="GO" id="GO:0009897">
    <property type="term" value="C:external side of plasma membrane"/>
    <property type="evidence" value="ECO:0007669"/>
    <property type="project" value="TreeGrafter"/>
</dbReference>
<feature type="repeat" description="TNFR-Cys" evidence="12">
    <location>
        <begin position="140"/>
        <end position="182"/>
    </location>
</feature>
<evidence type="ECO:0000256" key="9">
    <source>
        <dbReference type="ARBA" id="ARBA00023157"/>
    </source>
</evidence>
<feature type="disulfide bond" evidence="12">
    <location>
        <begin position="424"/>
        <end position="442"/>
    </location>
</feature>
<name>A0A498NQZ8_LABRO</name>
<evidence type="ECO:0000259" key="14">
    <source>
        <dbReference type="PROSITE" id="PS50050"/>
    </source>
</evidence>
<evidence type="ECO:0000256" key="3">
    <source>
        <dbReference type="ARBA" id="ARBA00022581"/>
    </source>
</evidence>
<dbReference type="SMART" id="SM00208">
    <property type="entry name" value="TNFR"/>
    <property type="match status" value="8"/>
</dbReference>
<feature type="disulfide bond" evidence="12">
    <location>
        <begin position="141"/>
        <end position="156"/>
    </location>
</feature>
<dbReference type="GO" id="GO:0004888">
    <property type="term" value="F:transmembrane signaling receptor activity"/>
    <property type="evidence" value="ECO:0007669"/>
    <property type="project" value="InterPro"/>
</dbReference>
<dbReference type="SUPFAM" id="SSF57586">
    <property type="entry name" value="TNF receptor-like"/>
    <property type="match status" value="5"/>
</dbReference>
<dbReference type="InterPro" id="IPR008063">
    <property type="entry name" value="Fas_rcpt"/>
</dbReference>
<keyword evidence="11" id="KW-0325">Glycoprotein</keyword>
<feature type="repeat" description="TNFR-Cys" evidence="12">
    <location>
        <begin position="408"/>
        <end position="442"/>
    </location>
</feature>
<dbReference type="InterPro" id="IPR001368">
    <property type="entry name" value="TNFR/NGFR_Cys_rich_reg"/>
</dbReference>
<dbReference type="Pfam" id="PF00020">
    <property type="entry name" value="TNFR_c6"/>
    <property type="match status" value="4"/>
</dbReference>
<sequence>MACIAAVIRKIIIFALNIFIKSRVISKVPSSDGGLQGASPTCSLSMSTSVSLAHAGGPVGAEGFNDAPQVVSSSPSSDVEPSQTNHRVLQPLVLFGRVVHASSACARAEYEVNGECCPMCAPGKRVKKHCDENTSTMCDSCPAMTYTDAPNGLTECLPCFVCDSSNGLRAKHACTSISNTVCEPLPGFYCIDLLSNCKKAMKHSTCSPGQYVNQAGTEFSDTVCNDCPAGSYSDGTFCKLHTKSPDFVGKFSSFLTCNNAEYEINGECCPMCDPGKRVKKHCDENTSTMCDSCPAMTYTDAPNGLTECLPCFVCDSSNGLRVKHACTSISNTVCEPLPGFYCIDLLSNCKKAMKHSTCSPGQYVNQAGTEFSDTVCDDCPAGSYSDGTFCKLHTKSPDFVGKFSSFLTCNNAEYEINGECCPMCDPGKRVKKHCDENTSTMCDSCPAMTYTDAPNGLAECLPCFVCDSSWDQDSSGSDAELITLHLTPCDPLEGQEEQAIVMEGEEEQAIVTEGQEEQAEQATITEGPKEKMNGMEGQGSAMGTVDLSCKKRKSEGPRHMPKRKKPQKNCSYHTRLESFHISSVVRERGRKGKAEILVDWEPCPICYYLV</sequence>
<proteinExistence type="predicted"/>
<evidence type="ECO:0000256" key="11">
    <source>
        <dbReference type="ARBA" id="ARBA00023180"/>
    </source>
</evidence>
<feature type="compositionally biased region" description="Low complexity" evidence="13">
    <location>
        <begin position="68"/>
        <end position="82"/>
    </location>
</feature>
<dbReference type="Gene3D" id="2.10.50.10">
    <property type="entry name" value="Tumor Necrosis Factor Receptor, subunit A, domain 2"/>
    <property type="match status" value="7"/>
</dbReference>
<gene>
    <name evidence="15" type="ORF">ROHU_014820</name>
</gene>
<evidence type="ECO:0000256" key="10">
    <source>
        <dbReference type="ARBA" id="ARBA00023170"/>
    </source>
</evidence>
<dbReference type="GO" id="GO:0050830">
    <property type="term" value="P:defense response to Gram-positive bacterium"/>
    <property type="evidence" value="ECO:0007669"/>
    <property type="project" value="TreeGrafter"/>
</dbReference>
<dbReference type="FunFam" id="2.10.50.10:FF:000065">
    <property type="entry name" value="TNF receptor superfamily member 14"/>
    <property type="match status" value="2"/>
</dbReference>
<dbReference type="GO" id="GO:0050829">
    <property type="term" value="P:defense response to Gram-negative bacterium"/>
    <property type="evidence" value="ECO:0007669"/>
    <property type="project" value="TreeGrafter"/>
</dbReference>
<dbReference type="FunFam" id="2.10.50.10:FF:000007">
    <property type="entry name" value="TNF receptor superfamily member 14"/>
    <property type="match status" value="3"/>
</dbReference>
<evidence type="ECO:0000256" key="1">
    <source>
        <dbReference type="ARBA" id="ARBA00004479"/>
    </source>
</evidence>
<feature type="region of interest" description="Disordered" evidence="13">
    <location>
        <begin position="64"/>
        <end position="84"/>
    </location>
</feature>
<dbReference type="GO" id="GO:0002720">
    <property type="term" value="P:positive regulation of cytokine production involved in immune response"/>
    <property type="evidence" value="ECO:0007669"/>
    <property type="project" value="TreeGrafter"/>
</dbReference>
<keyword evidence="3" id="KW-0945">Host-virus interaction</keyword>
<accession>A0A498NQZ8</accession>
<reference evidence="15 16" key="1">
    <citation type="submission" date="2018-03" db="EMBL/GenBank/DDBJ databases">
        <title>Draft genome sequence of Rohu Carp (Labeo rohita).</title>
        <authorList>
            <person name="Das P."/>
            <person name="Kushwaha B."/>
            <person name="Joshi C.G."/>
            <person name="Kumar D."/>
            <person name="Nagpure N.S."/>
            <person name="Sahoo L."/>
            <person name="Das S.P."/>
            <person name="Bit A."/>
            <person name="Patnaik S."/>
            <person name="Meher P.K."/>
            <person name="Jayasankar P."/>
            <person name="Koringa P.G."/>
            <person name="Patel N.V."/>
            <person name="Hinsu A.T."/>
            <person name="Kumar R."/>
            <person name="Pandey M."/>
            <person name="Agarwal S."/>
            <person name="Srivastava S."/>
            <person name="Singh M."/>
            <person name="Iquebal M.A."/>
            <person name="Jaiswal S."/>
            <person name="Angadi U.B."/>
            <person name="Kumar N."/>
            <person name="Raza M."/>
            <person name="Shah T.M."/>
            <person name="Rai A."/>
            <person name="Jena J.K."/>
        </authorList>
    </citation>
    <scope>NUCLEOTIDE SEQUENCE [LARGE SCALE GENOMIC DNA]</scope>
    <source>
        <strain evidence="15">DASCIFA01</strain>
        <tissue evidence="15">Testis</tissue>
    </source>
</reference>
<dbReference type="GO" id="GO:0046642">
    <property type="term" value="P:negative regulation of alpha-beta T cell proliferation"/>
    <property type="evidence" value="ECO:0007669"/>
    <property type="project" value="TreeGrafter"/>
</dbReference>
<dbReference type="PANTHER" id="PTHR46838">
    <property type="entry name" value="TUMOR NECROSIS FACTOR RECEPTOR SUPERFAMILY MEMBER 14"/>
    <property type="match status" value="1"/>
</dbReference>
<dbReference type="AlphaFoldDB" id="A0A498NQZ8"/>
<feature type="repeat" description="TNFR-Cys" evidence="12">
    <location>
        <begin position="292"/>
        <end position="334"/>
    </location>
</feature>
<keyword evidence="9 12" id="KW-1015">Disulfide bond</keyword>
<evidence type="ECO:0000256" key="6">
    <source>
        <dbReference type="ARBA" id="ARBA00022737"/>
    </source>
</evidence>
<dbReference type="GO" id="GO:0006915">
    <property type="term" value="P:apoptotic process"/>
    <property type="evidence" value="ECO:0007669"/>
    <property type="project" value="InterPro"/>
</dbReference>
<dbReference type="PROSITE" id="PS50050">
    <property type="entry name" value="TNFR_NGFR_2"/>
    <property type="match status" value="4"/>
</dbReference>
<protein>
    <submittedName>
        <fullName evidence="15">Tumor necrosis factor receptor superfamily member 14-like isoform X1</fullName>
    </submittedName>
</protein>
<comment type="caution">
    <text evidence="15">The sequence shown here is derived from an EMBL/GenBank/DDBJ whole genome shotgun (WGS) entry which is preliminary data.</text>
</comment>
<dbReference type="CDD" id="cd13405">
    <property type="entry name" value="TNFRSF14_teleost"/>
    <property type="match status" value="2"/>
</dbReference>
<evidence type="ECO:0000256" key="8">
    <source>
        <dbReference type="ARBA" id="ARBA00023136"/>
    </source>
</evidence>
<keyword evidence="8" id="KW-0472">Membrane</keyword>
<keyword evidence="5" id="KW-0732">Signal</keyword>
<feature type="disulfide bond" evidence="12">
    <location>
        <begin position="293"/>
        <end position="308"/>
    </location>
</feature>
<evidence type="ECO:0000313" key="16">
    <source>
        <dbReference type="Proteomes" id="UP000290572"/>
    </source>
</evidence>
<comment type="caution">
    <text evidence="12">Lacks conserved residue(s) required for the propagation of feature annotation.</text>
</comment>
<feature type="domain" description="TNFR-Cys" evidence="14">
    <location>
        <begin position="140"/>
        <end position="182"/>
    </location>
</feature>
<feature type="disulfide bond" evidence="12">
    <location>
        <begin position="421"/>
        <end position="434"/>
    </location>
</feature>
<organism evidence="15 16">
    <name type="scientific">Labeo rohita</name>
    <name type="common">Indian major carp</name>
    <name type="synonym">Cyprinus rohita</name>
    <dbReference type="NCBI Taxonomy" id="84645"/>
    <lineage>
        <taxon>Eukaryota</taxon>
        <taxon>Metazoa</taxon>
        <taxon>Chordata</taxon>
        <taxon>Craniata</taxon>
        <taxon>Vertebrata</taxon>
        <taxon>Euteleostomi</taxon>
        <taxon>Actinopterygii</taxon>
        <taxon>Neopterygii</taxon>
        <taxon>Teleostei</taxon>
        <taxon>Ostariophysi</taxon>
        <taxon>Cypriniformes</taxon>
        <taxon>Cyprinidae</taxon>
        <taxon>Labeoninae</taxon>
        <taxon>Labeonini</taxon>
        <taxon>Labeo</taxon>
    </lineage>
</organism>
<dbReference type="STRING" id="84645.A0A498NQZ8"/>
<evidence type="ECO:0000256" key="7">
    <source>
        <dbReference type="ARBA" id="ARBA00022989"/>
    </source>
</evidence>
<feature type="domain" description="TNFR-Cys" evidence="14">
    <location>
        <begin position="408"/>
        <end position="442"/>
    </location>
</feature>
<comment type="subcellular location">
    <subcellularLocation>
        <location evidence="1">Membrane</location>
        <topology evidence="1">Single-pass type I membrane protein</topology>
    </subcellularLocation>
</comment>
<keyword evidence="7" id="KW-1133">Transmembrane helix</keyword>
<evidence type="ECO:0000256" key="5">
    <source>
        <dbReference type="ARBA" id="ARBA00022729"/>
    </source>
</evidence>
<evidence type="ECO:0000256" key="4">
    <source>
        <dbReference type="ARBA" id="ARBA00022692"/>
    </source>
</evidence>
<dbReference type="GO" id="GO:0006955">
    <property type="term" value="P:immune response"/>
    <property type="evidence" value="ECO:0007669"/>
    <property type="project" value="InterPro"/>
</dbReference>
<keyword evidence="10 15" id="KW-0675">Receptor</keyword>
<dbReference type="FunFam" id="2.10.50.10:FF:000009">
    <property type="entry name" value="Tumor necrosis factor receptor superfamily member 14"/>
    <property type="match status" value="2"/>
</dbReference>
<feature type="disulfide bond" evidence="12">
    <location>
        <begin position="269"/>
        <end position="282"/>
    </location>
</feature>
<feature type="repeat" description="TNFR-Cys" evidence="12">
    <location>
        <begin position="256"/>
        <end position="290"/>
    </location>
</feature>
<feature type="domain" description="TNFR-Cys" evidence="14">
    <location>
        <begin position="256"/>
        <end position="290"/>
    </location>
</feature>
<feature type="disulfide bond" evidence="12">
    <location>
        <begin position="272"/>
        <end position="290"/>
    </location>
</feature>
<dbReference type="GO" id="GO:0007165">
    <property type="term" value="P:signal transduction"/>
    <property type="evidence" value="ECO:0007669"/>
    <property type="project" value="InterPro"/>
</dbReference>
<dbReference type="PROSITE" id="PS00652">
    <property type="entry name" value="TNFR_NGFR_1"/>
    <property type="match status" value="5"/>
</dbReference>
<evidence type="ECO:0000313" key="15">
    <source>
        <dbReference type="EMBL" id="RXN34490.1"/>
    </source>
</evidence>
<dbReference type="EMBL" id="QBIY01011171">
    <property type="protein sequence ID" value="RXN34490.1"/>
    <property type="molecule type" value="Genomic_DNA"/>
</dbReference>
<evidence type="ECO:0000256" key="12">
    <source>
        <dbReference type="PROSITE-ProRule" id="PRU00206"/>
    </source>
</evidence>
<evidence type="ECO:0000256" key="13">
    <source>
        <dbReference type="SAM" id="MobiDB-lite"/>
    </source>
</evidence>
<keyword evidence="2" id="KW-0597">Phosphoprotein</keyword>
<keyword evidence="6" id="KW-0677">Repeat</keyword>
<dbReference type="GO" id="GO:2000406">
    <property type="term" value="P:positive regulation of T cell migration"/>
    <property type="evidence" value="ECO:0007669"/>
    <property type="project" value="TreeGrafter"/>
</dbReference>
<dbReference type="PANTHER" id="PTHR46838:SF1">
    <property type="entry name" value="TUMOR NECROSIS FACTOR RECEPTOR SUPERFAMILY MEMBER 14"/>
    <property type="match status" value="1"/>
</dbReference>
<keyword evidence="4" id="KW-0812">Transmembrane</keyword>
<feature type="region of interest" description="Disordered" evidence="13">
    <location>
        <begin position="551"/>
        <end position="570"/>
    </location>
</feature>
<keyword evidence="16" id="KW-1185">Reference proteome</keyword>